<gene>
    <name evidence="1" type="ORF">B9Q01_07010</name>
</gene>
<accession>A0A2R6A915</accession>
<dbReference type="Proteomes" id="UP000240880">
    <property type="component" value="Unassembled WGS sequence"/>
</dbReference>
<dbReference type="AlphaFoldDB" id="A0A2R6A915"/>
<proteinExistence type="predicted"/>
<evidence type="ECO:0000313" key="2">
    <source>
        <dbReference type="Proteomes" id="UP000240880"/>
    </source>
</evidence>
<name>A0A2R6A915_9ARCH</name>
<sequence>MNPFVVECGSQDSRRFKSSLTPYKLHENCFLSLFVAQFLLFPRPTCAKKPPMGKPSTKACEASLFESPSKSYSALSKLSNLLGNLRE</sequence>
<evidence type="ECO:0000313" key="1">
    <source>
        <dbReference type="EMBL" id="PSN82783.1"/>
    </source>
</evidence>
<comment type="caution">
    <text evidence="1">The sequence shown here is derived from an EMBL/GenBank/DDBJ whole genome shotgun (WGS) entry which is preliminary data.</text>
</comment>
<organism evidence="1 2">
    <name type="scientific">Candidatus Marsarchaeota G1 archaeon OSP_D</name>
    <dbReference type="NCBI Taxonomy" id="1978155"/>
    <lineage>
        <taxon>Archaea</taxon>
        <taxon>Candidatus Marsarchaeota</taxon>
        <taxon>Candidatus Marsarchaeota group 1</taxon>
    </lineage>
</organism>
<protein>
    <submittedName>
        <fullName evidence="1">Uncharacterized protein</fullName>
    </submittedName>
</protein>
<reference evidence="1 2" key="1">
    <citation type="submission" date="2017-04" db="EMBL/GenBank/DDBJ databases">
        <title>Novel microbial lineages endemic to geothermal iron-oxide mats fill important gaps in the evolutionary history of Archaea.</title>
        <authorList>
            <person name="Jay Z.J."/>
            <person name="Beam J.P."/>
            <person name="Dlakic M."/>
            <person name="Rusch D.B."/>
            <person name="Kozubal M.A."/>
            <person name="Inskeep W.P."/>
        </authorList>
    </citation>
    <scope>NUCLEOTIDE SEQUENCE [LARGE SCALE GENOMIC DNA]</scope>
    <source>
        <strain evidence="1">OSP_D</strain>
    </source>
</reference>
<dbReference type="EMBL" id="NEXC01000052">
    <property type="protein sequence ID" value="PSN82783.1"/>
    <property type="molecule type" value="Genomic_DNA"/>
</dbReference>